<dbReference type="GO" id="GO:0043456">
    <property type="term" value="P:regulation of pentose-phosphate shunt"/>
    <property type="evidence" value="ECO:0007669"/>
    <property type="project" value="TreeGrafter"/>
</dbReference>
<dbReference type="PIRSF" id="PIRSF000709">
    <property type="entry name" value="6PFK_2-Ptase"/>
    <property type="match status" value="1"/>
</dbReference>
<gene>
    <name evidence="3" type="ORF">COV54_02900</name>
</gene>
<accession>A0A2H0NBH5</accession>
<dbReference type="Pfam" id="PF00300">
    <property type="entry name" value="His_Phos_1"/>
    <property type="match status" value="1"/>
</dbReference>
<dbReference type="EMBL" id="PCWR01000061">
    <property type="protein sequence ID" value="PIR06243.1"/>
    <property type="molecule type" value="Genomic_DNA"/>
</dbReference>
<feature type="binding site" evidence="2">
    <location>
        <position position="57"/>
    </location>
    <ligand>
        <name>substrate</name>
    </ligand>
</feature>
<dbReference type="InterPro" id="IPR029033">
    <property type="entry name" value="His_PPase_superfam"/>
</dbReference>
<dbReference type="AlphaFoldDB" id="A0A2H0NBH5"/>
<dbReference type="GO" id="GO:0045820">
    <property type="term" value="P:negative regulation of glycolytic process"/>
    <property type="evidence" value="ECO:0007669"/>
    <property type="project" value="TreeGrafter"/>
</dbReference>
<organism evidence="3 4">
    <name type="scientific">Candidatus Jorgensenbacteria bacterium CG11_big_fil_rev_8_21_14_0_20_38_23</name>
    <dbReference type="NCBI Taxonomy" id="1974594"/>
    <lineage>
        <taxon>Bacteria</taxon>
        <taxon>Candidatus Joergenseniibacteriota</taxon>
    </lineage>
</organism>
<dbReference type="GO" id="GO:0005829">
    <property type="term" value="C:cytosol"/>
    <property type="evidence" value="ECO:0007669"/>
    <property type="project" value="TreeGrafter"/>
</dbReference>
<dbReference type="SMART" id="SM00855">
    <property type="entry name" value="PGAM"/>
    <property type="match status" value="1"/>
</dbReference>
<name>A0A2H0NBH5_9BACT</name>
<proteinExistence type="predicted"/>
<dbReference type="CDD" id="cd07067">
    <property type="entry name" value="HP_PGM_like"/>
    <property type="match status" value="1"/>
</dbReference>
<dbReference type="InterPro" id="IPR051695">
    <property type="entry name" value="Phosphoglycerate_Mutase"/>
</dbReference>
<dbReference type="Gene3D" id="3.40.50.1240">
    <property type="entry name" value="Phosphoglycerate mutase-like"/>
    <property type="match status" value="1"/>
</dbReference>
<evidence type="ECO:0000256" key="2">
    <source>
        <dbReference type="PIRSR" id="PIRSR613078-2"/>
    </source>
</evidence>
<sequence length="71" mass="7979">MKVYFATHATSKDNEAGIASGWKDVELSELGIQQAKELEERFKDIKIDLICCSDLKRAVDTVKIAFGDKYP</sequence>
<evidence type="ECO:0000256" key="1">
    <source>
        <dbReference type="ARBA" id="ARBA00022801"/>
    </source>
</evidence>
<dbReference type="PANTHER" id="PTHR46517:SF1">
    <property type="entry name" value="FRUCTOSE-2,6-BISPHOSPHATASE TIGAR"/>
    <property type="match status" value="1"/>
</dbReference>
<evidence type="ECO:0000313" key="3">
    <source>
        <dbReference type="EMBL" id="PIR06243.1"/>
    </source>
</evidence>
<comment type="caution">
    <text evidence="3">The sequence shown here is derived from an EMBL/GenBank/DDBJ whole genome shotgun (WGS) entry which is preliminary data.</text>
</comment>
<dbReference type="PANTHER" id="PTHR46517">
    <property type="entry name" value="FRUCTOSE-2,6-BISPHOSPHATASE TIGAR"/>
    <property type="match status" value="1"/>
</dbReference>
<reference evidence="3 4" key="1">
    <citation type="submission" date="2017-09" db="EMBL/GenBank/DDBJ databases">
        <title>Depth-based differentiation of microbial function through sediment-hosted aquifers and enrichment of novel symbionts in the deep terrestrial subsurface.</title>
        <authorList>
            <person name="Probst A.J."/>
            <person name="Ladd B."/>
            <person name="Jarett J.K."/>
            <person name="Geller-Mcgrath D.E."/>
            <person name="Sieber C.M."/>
            <person name="Emerson J.B."/>
            <person name="Anantharaman K."/>
            <person name="Thomas B.C."/>
            <person name="Malmstrom R."/>
            <person name="Stieglmeier M."/>
            <person name="Klingl A."/>
            <person name="Woyke T."/>
            <person name="Ryan C.M."/>
            <person name="Banfield J.F."/>
        </authorList>
    </citation>
    <scope>NUCLEOTIDE SEQUENCE [LARGE SCALE GENOMIC DNA]</scope>
    <source>
        <strain evidence="3">CG11_big_fil_rev_8_21_14_0_20_38_23</strain>
    </source>
</reference>
<keyword evidence="1" id="KW-0378">Hydrolase</keyword>
<dbReference type="InterPro" id="IPR013078">
    <property type="entry name" value="His_Pase_superF_clade-1"/>
</dbReference>
<feature type="non-terminal residue" evidence="3">
    <location>
        <position position="71"/>
    </location>
</feature>
<protein>
    <recommendedName>
        <fullName evidence="5">Histidine phosphatase family protein</fullName>
    </recommendedName>
</protein>
<evidence type="ECO:0008006" key="5">
    <source>
        <dbReference type="Google" id="ProtNLM"/>
    </source>
</evidence>
<dbReference type="SUPFAM" id="SSF53254">
    <property type="entry name" value="Phosphoglycerate mutase-like"/>
    <property type="match status" value="1"/>
</dbReference>
<dbReference type="Proteomes" id="UP000228867">
    <property type="component" value="Unassembled WGS sequence"/>
</dbReference>
<dbReference type="GO" id="GO:0004331">
    <property type="term" value="F:fructose-2,6-bisphosphate 2-phosphatase activity"/>
    <property type="evidence" value="ECO:0007669"/>
    <property type="project" value="TreeGrafter"/>
</dbReference>
<evidence type="ECO:0000313" key="4">
    <source>
        <dbReference type="Proteomes" id="UP000228867"/>
    </source>
</evidence>